<dbReference type="InterPro" id="IPR003439">
    <property type="entry name" value="ABC_transporter-like_ATP-bd"/>
</dbReference>
<dbReference type="SMART" id="SM00382">
    <property type="entry name" value="AAA"/>
    <property type="match status" value="2"/>
</dbReference>
<organism evidence="6 7">
    <name type="scientific">Brevibacterium spongiae</name>
    <dbReference type="NCBI Taxonomy" id="2909672"/>
    <lineage>
        <taxon>Bacteria</taxon>
        <taxon>Bacillati</taxon>
        <taxon>Actinomycetota</taxon>
        <taxon>Actinomycetes</taxon>
        <taxon>Micrococcales</taxon>
        <taxon>Brevibacteriaceae</taxon>
        <taxon>Brevibacterium</taxon>
    </lineage>
</organism>
<dbReference type="GO" id="GO:0005524">
    <property type="term" value="F:ATP binding"/>
    <property type="evidence" value="ECO:0007669"/>
    <property type="project" value="UniProtKB-KW"/>
</dbReference>
<dbReference type="Proteomes" id="UP001064879">
    <property type="component" value="Chromosome"/>
</dbReference>
<feature type="domain" description="ABC transporter" evidence="5">
    <location>
        <begin position="39"/>
        <end position="287"/>
    </location>
</feature>
<keyword evidence="7" id="KW-1185">Reference proteome</keyword>
<keyword evidence="1" id="KW-0677">Repeat</keyword>
<name>A0ABY5SSZ7_9MICO</name>
<gene>
    <name evidence="6" type="ORF">L1F31_00545</name>
</gene>
<feature type="region of interest" description="Disordered" evidence="4">
    <location>
        <begin position="1"/>
        <end position="34"/>
    </location>
</feature>
<dbReference type="SUPFAM" id="SSF52540">
    <property type="entry name" value="P-loop containing nucleoside triphosphate hydrolases"/>
    <property type="match status" value="2"/>
</dbReference>
<dbReference type="InterPro" id="IPR003593">
    <property type="entry name" value="AAA+_ATPase"/>
</dbReference>
<reference evidence="6" key="1">
    <citation type="submission" date="2022-03" db="EMBL/GenBank/DDBJ databases">
        <title>Brevibacterium spongiae sp. nov., isolated from marine sponge.</title>
        <authorList>
            <person name="Li Z."/>
            <person name="Zhang M."/>
        </authorList>
    </citation>
    <scope>NUCLEOTIDE SEQUENCE</scope>
    <source>
        <strain evidence="6">WHS-Z9</strain>
    </source>
</reference>
<dbReference type="RefSeq" id="WP_265418796.1">
    <property type="nucleotide sequence ID" value="NZ_CP093443.1"/>
</dbReference>
<dbReference type="InterPro" id="IPR027417">
    <property type="entry name" value="P-loop_NTPase"/>
</dbReference>
<dbReference type="InterPro" id="IPR050611">
    <property type="entry name" value="ABCF"/>
</dbReference>
<dbReference type="Pfam" id="PF00005">
    <property type="entry name" value="ABC_tran"/>
    <property type="match status" value="2"/>
</dbReference>
<evidence type="ECO:0000256" key="4">
    <source>
        <dbReference type="SAM" id="MobiDB-lite"/>
    </source>
</evidence>
<dbReference type="PROSITE" id="PS00211">
    <property type="entry name" value="ABC_TRANSPORTER_1"/>
    <property type="match status" value="1"/>
</dbReference>
<feature type="compositionally biased region" description="Polar residues" evidence="4">
    <location>
        <begin position="1"/>
        <end position="11"/>
    </location>
</feature>
<dbReference type="PANTHER" id="PTHR19211:SF14">
    <property type="entry name" value="ATP-BINDING CASSETTE SUB-FAMILY F MEMBER 1"/>
    <property type="match status" value="1"/>
</dbReference>
<accession>A0ABY5SSZ7</accession>
<dbReference type="InterPro" id="IPR017871">
    <property type="entry name" value="ABC_transporter-like_CS"/>
</dbReference>
<proteinExistence type="predicted"/>
<dbReference type="EMBL" id="CP093443">
    <property type="protein sequence ID" value="UVI36189.1"/>
    <property type="molecule type" value="Genomic_DNA"/>
</dbReference>
<evidence type="ECO:0000256" key="2">
    <source>
        <dbReference type="ARBA" id="ARBA00022741"/>
    </source>
</evidence>
<keyword evidence="2" id="KW-0547">Nucleotide-binding</keyword>
<feature type="compositionally biased region" description="Polar residues" evidence="4">
    <location>
        <begin position="18"/>
        <end position="32"/>
    </location>
</feature>
<evidence type="ECO:0000256" key="3">
    <source>
        <dbReference type="ARBA" id="ARBA00022840"/>
    </source>
</evidence>
<feature type="region of interest" description="Disordered" evidence="4">
    <location>
        <begin position="304"/>
        <end position="333"/>
    </location>
</feature>
<evidence type="ECO:0000259" key="5">
    <source>
        <dbReference type="PROSITE" id="PS50893"/>
    </source>
</evidence>
<evidence type="ECO:0000313" key="7">
    <source>
        <dbReference type="Proteomes" id="UP001064879"/>
    </source>
</evidence>
<feature type="domain" description="ABC transporter" evidence="5">
    <location>
        <begin position="378"/>
        <end position="567"/>
    </location>
</feature>
<keyword evidence="3 6" id="KW-0067">ATP-binding</keyword>
<dbReference type="PANTHER" id="PTHR19211">
    <property type="entry name" value="ATP-BINDING TRANSPORT PROTEIN-RELATED"/>
    <property type="match status" value="1"/>
</dbReference>
<evidence type="ECO:0000256" key="1">
    <source>
        <dbReference type="ARBA" id="ARBA00022737"/>
    </source>
</evidence>
<sequence>MPKTTSSSPNLNLPADEQSFTGQSLPTENNLPAGSAAHIRADDIHVVRGDREILTGLDVTISAGSRLAIVGENGSGKTTLLHVLAGTLPPDQGTLRRAGTVTLLEQGLDADDNRTVGDLINESLRQENAALAALDAAGEAMASEEPGSEQAFSRALELATRLDAWDGERRIDTALAGLSACADRTRSLASLSVGQPYRVRLAVVLGSSTDILLLDEPTNHLDASSLAFLTERLRDRSGGFALVSHDRALLRDVAEDFLDLDPSRDGRARTYSGGYSGWVDGKRREREKWEQDFRAEVAEHSRLTDAADDARSRLSTGWRPPKGTGKHQRATRTAGVVQAFNRRVEDLERHRVSVPEPPLRLHWPEVPEADDGPETDVVTDGPLLSAESVTVAGRLKEATSVCIEPGDRLLITGANGTGKSTLLDVLTGRIAPSTGTVWRDSRARIELVSQEVPDWKAEDTAECVFEDHCLRSHAEGISLQELGLLDAAASATPVRRLSQGQQRRLQLAMCLAVEPDVLILDEPTNHLSASLVDDLTEAFESASTALVVVTHDRQMLADLSEWPRLALD</sequence>
<dbReference type="Gene3D" id="3.40.50.300">
    <property type="entry name" value="P-loop containing nucleotide triphosphate hydrolases"/>
    <property type="match status" value="2"/>
</dbReference>
<dbReference type="PROSITE" id="PS50893">
    <property type="entry name" value="ABC_TRANSPORTER_2"/>
    <property type="match status" value="2"/>
</dbReference>
<evidence type="ECO:0000313" key="6">
    <source>
        <dbReference type="EMBL" id="UVI36189.1"/>
    </source>
</evidence>
<protein>
    <submittedName>
        <fullName evidence="6">ATP-binding cassette domain-containing protein</fullName>
    </submittedName>
</protein>